<dbReference type="EMBL" id="AP022321">
    <property type="protein sequence ID" value="BBU35454.1"/>
    <property type="molecule type" value="Genomic_DNA"/>
</dbReference>
<name>A0ABM7HEI3_9FIRM</name>
<reference evidence="1 2" key="1">
    <citation type="journal article" date="2020" name="Int. J. Syst. Evol. Microbiol.">
        <title>Veillonella nakazawae sp. nov., an anaerobic gram-negative coccus isolated from the oral cavity of Japanese children.</title>
        <authorList>
            <person name="Mashima I."/>
            <person name="Theodorea C.F."/>
            <person name="Djais A.A."/>
            <person name="Kunihiro T."/>
            <person name="Kawamura Y."/>
            <person name="Otomo M."/>
            <person name="Saitoh M."/>
            <person name="Tamai R."/>
            <person name="Kiyoura Y."/>
        </authorList>
    </citation>
    <scope>NUCLEOTIDE SEQUENCE [LARGE SCALE GENOMIC DNA]</scope>
    <source>
        <strain evidence="1 2">T1-7</strain>
    </source>
</reference>
<organism evidence="1 2">
    <name type="scientific">Veillonella nakazawae</name>
    <dbReference type="NCBI Taxonomy" id="2682456"/>
    <lineage>
        <taxon>Bacteria</taxon>
        <taxon>Bacillati</taxon>
        <taxon>Bacillota</taxon>
        <taxon>Negativicutes</taxon>
        <taxon>Veillonellales</taxon>
        <taxon>Veillonellaceae</taxon>
        <taxon>Veillonella</taxon>
    </lineage>
</organism>
<evidence type="ECO:0000313" key="2">
    <source>
        <dbReference type="Proteomes" id="UP000509249"/>
    </source>
</evidence>
<keyword evidence="2" id="KW-1185">Reference proteome</keyword>
<evidence type="ECO:0000313" key="1">
    <source>
        <dbReference type="EMBL" id="BBU35454.1"/>
    </source>
</evidence>
<sequence length="58" mass="6538">MILLINAVPIATVLKEIYIKYRFKTGVKTKVLQIVNKLVNSGFLRKQGIGRGTTYTVK</sequence>
<accession>A0ABM7HEI3</accession>
<dbReference type="Proteomes" id="UP000509249">
    <property type="component" value="Chromosome"/>
</dbReference>
<protein>
    <submittedName>
        <fullName evidence="1">Uncharacterized protein</fullName>
    </submittedName>
</protein>
<proteinExistence type="predicted"/>
<gene>
    <name evidence="1" type="ORF">VEIT17_19000</name>
</gene>